<organism evidence="1 2">
    <name type="scientific">Anisodus tanguticus</name>
    <dbReference type="NCBI Taxonomy" id="243964"/>
    <lineage>
        <taxon>Eukaryota</taxon>
        <taxon>Viridiplantae</taxon>
        <taxon>Streptophyta</taxon>
        <taxon>Embryophyta</taxon>
        <taxon>Tracheophyta</taxon>
        <taxon>Spermatophyta</taxon>
        <taxon>Magnoliopsida</taxon>
        <taxon>eudicotyledons</taxon>
        <taxon>Gunneridae</taxon>
        <taxon>Pentapetalae</taxon>
        <taxon>asterids</taxon>
        <taxon>lamiids</taxon>
        <taxon>Solanales</taxon>
        <taxon>Solanaceae</taxon>
        <taxon>Solanoideae</taxon>
        <taxon>Hyoscyameae</taxon>
        <taxon>Anisodus</taxon>
    </lineage>
</organism>
<evidence type="ECO:0000313" key="1">
    <source>
        <dbReference type="EMBL" id="KAK4364073.1"/>
    </source>
</evidence>
<dbReference type="EMBL" id="JAVYJV010000008">
    <property type="protein sequence ID" value="KAK4364073.1"/>
    <property type="molecule type" value="Genomic_DNA"/>
</dbReference>
<evidence type="ECO:0000313" key="2">
    <source>
        <dbReference type="Proteomes" id="UP001291623"/>
    </source>
</evidence>
<dbReference type="AlphaFoldDB" id="A0AAE1VBT1"/>
<reference evidence="1" key="1">
    <citation type="submission" date="2023-12" db="EMBL/GenBank/DDBJ databases">
        <title>Genome assembly of Anisodus tanguticus.</title>
        <authorList>
            <person name="Wang Y.-J."/>
        </authorList>
    </citation>
    <scope>NUCLEOTIDE SEQUENCE</scope>
    <source>
        <strain evidence="1">KB-2021</strain>
        <tissue evidence="1">Leaf</tissue>
    </source>
</reference>
<name>A0AAE1VBT1_9SOLA</name>
<comment type="caution">
    <text evidence="1">The sequence shown here is derived from an EMBL/GenBank/DDBJ whole genome shotgun (WGS) entry which is preliminary data.</text>
</comment>
<dbReference type="Proteomes" id="UP001291623">
    <property type="component" value="Unassembled WGS sequence"/>
</dbReference>
<sequence length="56" mass="6298">MTEISRKDEKVADVKYQQNAKMSIVVLAESKDIWTGPFRGTIETMALPDQIDAAEK</sequence>
<proteinExistence type="predicted"/>
<gene>
    <name evidence="1" type="ORF">RND71_015431</name>
</gene>
<accession>A0AAE1VBT1</accession>
<protein>
    <submittedName>
        <fullName evidence="1">Uncharacterized protein</fullName>
    </submittedName>
</protein>
<keyword evidence="2" id="KW-1185">Reference proteome</keyword>